<sequence length="282" mass="31409">MSSPDQTIRNRFLPTKKTEAASRHAGRKRKRPLTLAVYDPAAAEELAAAASLLSFSDRAGALVPFLARPPVDAVPLSFAAPRAEPPWLRQRLGLRLDLTVHFVGEKAVTVTDLDGQQNRFRLPTEPVLRVLRSILFDEELDAAKIPRAGMEVAPVAPKKPPPTKEELLQGKGNIVKRTNRKQGAKHGGLPVSLCNVDAGVMDLRLTRWESTHAVVVKGEGYLDFITRCGFKENDVVEIWAFKERQFHYFGQWFLRERPLCVVLAKKQHQPAPLLGMGKCTIL</sequence>
<proteinExistence type="predicted"/>
<keyword evidence="2" id="KW-1185">Reference proteome</keyword>
<reference evidence="1" key="2">
    <citation type="submission" date="2025-09" db="UniProtKB">
        <authorList>
            <consortium name="EnsemblPlants"/>
        </authorList>
    </citation>
    <scope>IDENTIFICATION</scope>
</reference>
<name>A0ACD5VTI6_AVESA</name>
<dbReference type="Proteomes" id="UP001732700">
    <property type="component" value="Chromosome 3C"/>
</dbReference>
<reference evidence="1" key="1">
    <citation type="submission" date="2021-05" db="EMBL/GenBank/DDBJ databases">
        <authorList>
            <person name="Scholz U."/>
            <person name="Mascher M."/>
            <person name="Fiebig A."/>
        </authorList>
    </citation>
    <scope>NUCLEOTIDE SEQUENCE [LARGE SCALE GENOMIC DNA]</scope>
</reference>
<accession>A0ACD5VTI6</accession>
<evidence type="ECO:0000313" key="2">
    <source>
        <dbReference type="Proteomes" id="UP001732700"/>
    </source>
</evidence>
<organism evidence="1 2">
    <name type="scientific">Avena sativa</name>
    <name type="common">Oat</name>
    <dbReference type="NCBI Taxonomy" id="4498"/>
    <lineage>
        <taxon>Eukaryota</taxon>
        <taxon>Viridiplantae</taxon>
        <taxon>Streptophyta</taxon>
        <taxon>Embryophyta</taxon>
        <taxon>Tracheophyta</taxon>
        <taxon>Spermatophyta</taxon>
        <taxon>Magnoliopsida</taxon>
        <taxon>Liliopsida</taxon>
        <taxon>Poales</taxon>
        <taxon>Poaceae</taxon>
        <taxon>BOP clade</taxon>
        <taxon>Pooideae</taxon>
        <taxon>Poodae</taxon>
        <taxon>Poeae</taxon>
        <taxon>Poeae Chloroplast Group 1 (Aveneae type)</taxon>
        <taxon>Aveninae</taxon>
        <taxon>Avena</taxon>
    </lineage>
</organism>
<protein>
    <submittedName>
        <fullName evidence="1">Uncharacterized protein</fullName>
    </submittedName>
</protein>
<evidence type="ECO:0000313" key="1">
    <source>
        <dbReference type="EnsemblPlants" id="AVESA.00010b.r2.3CG0496330.1.CDS.1"/>
    </source>
</evidence>
<dbReference type="EnsemblPlants" id="AVESA.00010b.r2.3CG0496330.1">
    <property type="protein sequence ID" value="AVESA.00010b.r2.3CG0496330.1.CDS.1"/>
    <property type="gene ID" value="AVESA.00010b.r2.3CG0496330"/>
</dbReference>